<dbReference type="Proteomes" id="UP000814176">
    <property type="component" value="Unassembled WGS sequence"/>
</dbReference>
<evidence type="ECO:0000313" key="2">
    <source>
        <dbReference type="Proteomes" id="UP000814176"/>
    </source>
</evidence>
<dbReference type="EMBL" id="JADCUA010000032">
    <property type="protein sequence ID" value="KAH9830356.1"/>
    <property type="molecule type" value="Genomic_DNA"/>
</dbReference>
<name>A0ABQ8K101_9APHY</name>
<keyword evidence="2" id="KW-1185">Reference proteome</keyword>
<sequence>MPVTHPGPRVAHSVPYDLPFEVLVHVCAIWHLLGACRSSVVLTRVWLIGLARWSSAAWLLELETRSSSAGLHPGFCMPPLLKHLLASLNRPLAVLPRSAVPCPSSRGSQTARGATLLHPLAPLLREVTYILSILTMCALALAQLPARPVPRARRKGRLMHKHLSLCWHWYDPSDAAELCRPLLGLRVRTSLRRTSLSSFVNPFLAICALQHAPQPRHGQDDVSEHNIGITWLQTYGHGSRASVGSRDGMLRMWTDE</sequence>
<organism evidence="1 2">
    <name type="scientific">Rhodofomes roseus</name>
    <dbReference type="NCBI Taxonomy" id="34475"/>
    <lineage>
        <taxon>Eukaryota</taxon>
        <taxon>Fungi</taxon>
        <taxon>Dikarya</taxon>
        <taxon>Basidiomycota</taxon>
        <taxon>Agaricomycotina</taxon>
        <taxon>Agaricomycetes</taxon>
        <taxon>Polyporales</taxon>
        <taxon>Rhodofomes</taxon>
    </lineage>
</organism>
<dbReference type="GeneID" id="72008786"/>
<gene>
    <name evidence="1" type="ORF">C8Q71DRAFT_862647</name>
</gene>
<protein>
    <submittedName>
        <fullName evidence="1">Uncharacterized protein</fullName>
    </submittedName>
</protein>
<comment type="caution">
    <text evidence="1">The sequence shown here is derived from an EMBL/GenBank/DDBJ whole genome shotgun (WGS) entry which is preliminary data.</text>
</comment>
<proteinExistence type="predicted"/>
<accession>A0ABQ8K101</accession>
<evidence type="ECO:0000313" key="1">
    <source>
        <dbReference type="EMBL" id="KAH9830356.1"/>
    </source>
</evidence>
<reference evidence="1 2" key="1">
    <citation type="journal article" date="2021" name="Environ. Microbiol.">
        <title>Gene family expansions and transcriptome signatures uncover fungal adaptations to wood decay.</title>
        <authorList>
            <person name="Hage H."/>
            <person name="Miyauchi S."/>
            <person name="Viragh M."/>
            <person name="Drula E."/>
            <person name="Min B."/>
            <person name="Chaduli D."/>
            <person name="Navarro D."/>
            <person name="Favel A."/>
            <person name="Norest M."/>
            <person name="Lesage-Meessen L."/>
            <person name="Balint B."/>
            <person name="Merenyi Z."/>
            <person name="de Eugenio L."/>
            <person name="Morin E."/>
            <person name="Martinez A.T."/>
            <person name="Baldrian P."/>
            <person name="Stursova M."/>
            <person name="Martinez M.J."/>
            <person name="Novotny C."/>
            <person name="Magnuson J.K."/>
            <person name="Spatafora J.W."/>
            <person name="Maurice S."/>
            <person name="Pangilinan J."/>
            <person name="Andreopoulos W."/>
            <person name="LaButti K."/>
            <person name="Hundley H."/>
            <person name="Na H."/>
            <person name="Kuo A."/>
            <person name="Barry K."/>
            <person name="Lipzen A."/>
            <person name="Henrissat B."/>
            <person name="Riley R."/>
            <person name="Ahrendt S."/>
            <person name="Nagy L.G."/>
            <person name="Grigoriev I.V."/>
            <person name="Martin F."/>
            <person name="Rosso M.N."/>
        </authorList>
    </citation>
    <scope>NUCLEOTIDE SEQUENCE [LARGE SCALE GENOMIC DNA]</scope>
    <source>
        <strain evidence="1 2">CIRM-BRFM 1785</strain>
    </source>
</reference>
<dbReference type="RefSeq" id="XP_047773678.1">
    <property type="nucleotide sequence ID" value="XM_047928054.1"/>
</dbReference>